<dbReference type="AlphaFoldDB" id="I0V1W4"/>
<evidence type="ECO:0008006" key="3">
    <source>
        <dbReference type="Google" id="ProtNLM"/>
    </source>
</evidence>
<dbReference type="EMBL" id="JH636049">
    <property type="protein sequence ID" value="EID54117.1"/>
    <property type="molecule type" value="Genomic_DNA"/>
</dbReference>
<proteinExistence type="predicted"/>
<dbReference type="eggNOG" id="ENOG5033TB7">
    <property type="taxonomic scope" value="Bacteria"/>
</dbReference>
<dbReference type="OrthoDB" id="4454357at2"/>
<reference evidence="1 2" key="1">
    <citation type="submission" date="2012-01" db="EMBL/GenBank/DDBJ databases">
        <title>Improved High-Quality Draft sequence of Saccharomonospora xinjiangensis XJ-54.</title>
        <authorList>
            <consortium name="US DOE Joint Genome Institute"/>
            <person name="Lucas S."/>
            <person name="Han J."/>
            <person name="Lapidus A."/>
            <person name="Cheng J.-F."/>
            <person name="Goodwin L."/>
            <person name="Pitluck S."/>
            <person name="Peters L."/>
            <person name="Mikhailova N."/>
            <person name="Teshima H."/>
            <person name="Detter J.C."/>
            <person name="Han C."/>
            <person name="Tapia R."/>
            <person name="Land M."/>
            <person name="Hauser L."/>
            <person name="Kyrpides N."/>
            <person name="Ivanova N."/>
            <person name="Pagani I."/>
            <person name="Brambilla E.-M."/>
            <person name="Klenk H.-P."/>
            <person name="Woyke T."/>
        </authorList>
    </citation>
    <scope>NUCLEOTIDE SEQUENCE [LARGE SCALE GENOMIC DNA]</scope>
    <source>
        <strain evidence="1 2">XJ-54</strain>
    </source>
</reference>
<name>I0V1W4_9PSEU</name>
<dbReference type="HOGENOM" id="CLU_769228_0_0_11"/>
<dbReference type="Proteomes" id="UP000004691">
    <property type="component" value="Unassembled WGS sequence"/>
</dbReference>
<sequence>MPHDAAREVTASLLATVEAPLEPGSADAPQVLHGPGGRVLVQRGDTELVVRELDGEGRQTRFPAPWPRRYGSVAVAPGGDLAVFAGVHALRAVDAGEPTGAVRWEIRHGCWSAAVCTEAHSSFSEYAEDPDHDSADRGSAAFSPDGSLLWAHVRSAAREETEEEWLVLDSTNGTVLGRAATDTVGSGSIHFPHPDSASMGLTILGGEENSPVLWGHWDGATVTIRRFDEEVLLDVSPSGEYFVTTDPGQWSLYLHPVAEDGGGSRSLGAEQVVSGSDGGAADRERWEYEAAFPYDDTVVAGFEGKNARHWLVEPRTMSVRGRLGYPFPVQGAPHSAGPGAWYTVSEDGASVHLWTLPREQ</sequence>
<accession>I0V1W4</accession>
<dbReference type="STRING" id="882086.SacxiDRAFT_1878"/>
<dbReference type="SUPFAM" id="SSF50969">
    <property type="entry name" value="YVTN repeat-like/Quinoprotein amine dehydrogenase"/>
    <property type="match status" value="1"/>
</dbReference>
<gene>
    <name evidence="1" type="ORF">SacxiDRAFT_1878</name>
</gene>
<keyword evidence="2" id="KW-1185">Reference proteome</keyword>
<evidence type="ECO:0000313" key="2">
    <source>
        <dbReference type="Proteomes" id="UP000004691"/>
    </source>
</evidence>
<dbReference type="InterPro" id="IPR011044">
    <property type="entry name" value="Quino_amine_DH_bsu"/>
</dbReference>
<dbReference type="RefSeq" id="WP_006238266.1">
    <property type="nucleotide sequence ID" value="NZ_JH636049.1"/>
</dbReference>
<evidence type="ECO:0000313" key="1">
    <source>
        <dbReference type="EMBL" id="EID54117.1"/>
    </source>
</evidence>
<organism evidence="1 2">
    <name type="scientific">Saccharomonospora xinjiangensis XJ-54</name>
    <dbReference type="NCBI Taxonomy" id="882086"/>
    <lineage>
        <taxon>Bacteria</taxon>
        <taxon>Bacillati</taxon>
        <taxon>Actinomycetota</taxon>
        <taxon>Actinomycetes</taxon>
        <taxon>Pseudonocardiales</taxon>
        <taxon>Pseudonocardiaceae</taxon>
        <taxon>Saccharomonospora</taxon>
    </lineage>
</organism>
<protein>
    <recommendedName>
        <fullName evidence="3">WD40 repeat domain-containing protein</fullName>
    </recommendedName>
</protein>